<dbReference type="InterPro" id="IPR015919">
    <property type="entry name" value="Cadherin-like_sf"/>
</dbReference>
<evidence type="ECO:0000313" key="3">
    <source>
        <dbReference type="EMBL" id="KAL1398528.1"/>
    </source>
</evidence>
<organism evidence="3 4">
    <name type="scientific">Culex pipiens pipiens</name>
    <name type="common">Northern house mosquito</name>
    <dbReference type="NCBI Taxonomy" id="38569"/>
    <lineage>
        <taxon>Eukaryota</taxon>
        <taxon>Metazoa</taxon>
        <taxon>Ecdysozoa</taxon>
        <taxon>Arthropoda</taxon>
        <taxon>Hexapoda</taxon>
        <taxon>Insecta</taxon>
        <taxon>Pterygota</taxon>
        <taxon>Neoptera</taxon>
        <taxon>Endopterygota</taxon>
        <taxon>Diptera</taxon>
        <taxon>Nematocera</taxon>
        <taxon>Culicoidea</taxon>
        <taxon>Culicidae</taxon>
        <taxon>Culicinae</taxon>
        <taxon>Culicini</taxon>
        <taxon>Culex</taxon>
        <taxon>Culex</taxon>
    </lineage>
</organism>
<evidence type="ECO:0000256" key="1">
    <source>
        <dbReference type="SAM" id="MobiDB-lite"/>
    </source>
</evidence>
<gene>
    <name evidence="3" type="ORF">pipiens_008897</name>
</gene>
<dbReference type="CDD" id="cd11304">
    <property type="entry name" value="Cadherin_repeat"/>
    <property type="match status" value="1"/>
</dbReference>
<accession>A0ABD1DFU3</accession>
<proteinExistence type="predicted"/>
<dbReference type="Pfam" id="PF25374">
    <property type="entry name" value="Cadherin_FAT4_N"/>
    <property type="match status" value="1"/>
</dbReference>
<evidence type="ECO:0000256" key="2">
    <source>
        <dbReference type="SAM" id="SignalP"/>
    </source>
</evidence>
<feature type="signal peptide" evidence="2">
    <location>
        <begin position="1"/>
        <end position="27"/>
    </location>
</feature>
<dbReference type="Proteomes" id="UP001562425">
    <property type="component" value="Unassembled WGS sequence"/>
</dbReference>
<evidence type="ECO:0000313" key="4">
    <source>
        <dbReference type="Proteomes" id="UP001562425"/>
    </source>
</evidence>
<dbReference type="SUPFAM" id="SSF49313">
    <property type="entry name" value="Cadherin-like"/>
    <property type="match status" value="1"/>
</dbReference>
<dbReference type="AlphaFoldDB" id="A0ABD1DFU3"/>
<feature type="region of interest" description="Disordered" evidence="1">
    <location>
        <begin position="147"/>
        <end position="175"/>
    </location>
</feature>
<keyword evidence="4" id="KW-1185">Reference proteome</keyword>
<feature type="compositionally biased region" description="Basic and acidic residues" evidence="1">
    <location>
        <begin position="155"/>
        <end position="175"/>
    </location>
</feature>
<keyword evidence="2" id="KW-0732">Signal</keyword>
<protein>
    <submittedName>
        <fullName evidence="3">Uncharacterized protein</fullName>
    </submittedName>
</protein>
<feature type="chain" id="PRO_5044764011" evidence="2">
    <location>
        <begin position="28"/>
        <end position="175"/>
    </location>
</feature>
<sequence>MQCASLKIAFWLLVILELYAAIEGVGAHVPGPGPGPGVVIGARRRSSNDGAMQSRAVDTRVQFEIFEGEARGTVVGYIPTKPGFTYRFNEPPREFILDPNTGEIKTNAMLDREITKNDRYDRPGRANPHAEPRCGYLLCRLRKVPSPAPGYRQDAATDKDVGENKVTDDYRTVDG</sequence>
<dbReference type="EMBL" id="JBEHCU010005868">
    <property type="protein sequence ID" value="KAL1398528.1"/>
    <property type="molecule type" value="Genomic_DNA"/>
</dbReference>
<comment type="caution">
    <text evidence="3">The sequence shown here is derived from an EMBL/GenBank/DDBJ whole genome shotgun (WGS) entry which is preliminary data.</text>
</comment>
<name>A0ABD1DFU3_CULPP</name>
<reference evidence="3 4" key="1">
    <citation type="submission" date="2024-05" db="EMBL/GenBank/DDBJ databases">
        <title>Culex pipiens pipiens assembly and annotation.</title>
        <authorList>
            <person name="Alout H."/>
            <person name="Durand T."/>
        </authorList>
    </citation>
    <scope>NUCLEOTIDE SEQUENCE [LARGE SCALE GENOMIC DNA]</scope>
    <source>
        <strain evidence="3">HA-2024</strain>
        <tissue evidence="3">Whole body</tissue>
    </source>
</reference>